<evidence type="ECO:0000313" key="2">
    <source>
        <dbReference type="EMBL" id="CAF4610458.1"/>
    </source>
</evidence>
<proteinExistence type="predicted"/>
<name>A0A821CQG3_9BILA</name>
<dbReference type="AlphaFoldDB" id="A0A821CQG3"/>
<feature type="non-terminal residue" evidence="2">
    <location>
        <position position="89"/>
    </location>
</feature>
<keyword evidence="3" id="KW-1185">Reference proteome</keyword>
<feature type="region of interest" description="Disordered" evidence="1">
    <location>
        <begin position="57"/>
        <end position="77"/>
    </location>
</feature>
<evidence type="ECO:0000256" key="1">
    <source>
        <dbReference type="SAM" id="MobiDB-lite"/>
    </source>
</evidence>
<feature type="non-terminal residue" evidence="2">
    <location>
        <position position="1"/>
    </location>
</feature>
<dbReference type="EMBL" id="CAJOBG010075141">
    <property type="protein sequence ID" value="CAF4610458.1"/>
    <property type="molecule type" value="Genomic_DNA"/>
</dbReference>
<dbReference type="Proteomes" id="UP000663866">
    <property type="component" value="Unassembled WGS sequence"/>
</dbReference>
<organism evidence="2 3">
    <name type="scientific">Rotaria magnacalcarata</name>
    <dbReference type="NCBI Taxonomy" id="392030"/>
    <lineage>
        <taxon>Eukaryota</taxon>
        <taxon>Metazoa</taxon>
        <taxon>Spiralia</taxon>
        <taxon>Gnathifera</taxon>
        <taxon>Rotifera</taxon>
        <taxon>Eurotatoria</taxon>
        <taxon>Bdelloidea</taxon>
        <taxon>Philodinida</taxon>
        <taxon>Philodinidae</taxon>
        <taxon>Rotaria</taxon>
    </lineage>
</organism>
<feature type="region of interest" description="Disordered" evidence="1">
    <location>
        <begin position="1"/>
        <end position="23"/>
    </location>
</feature>
<reference evidence="2" key="1">
    <citation type="submission" date="2021-02" db="EMBL/GenBank/DDBJ databases">
        <authorList>
            <person name="Nowell W R."/>
        </authorList>
    </citation>
    <scope>NUCLEOTIDE SEQUENCE</scope>
</reference>
<accession>A0A821CQG3</accession>
<sequence length="89" mass="10078">QHRSSLPVTINLNPGDKSQTGNLPATVTIPLDSHVSRVGDKISVNIDLRLVDLQNIKQQQQQQNNEHPDWSGLDPLDRHIRKLERSIDQ</sequence>
<comment type="caution">
    <text evidence="2">The sequence shown here is derived from an EMBL/GenBank/DDBJ whole genome shotgun (WGS) entry which is preliminary data.</text>
</comment>
<gene>
    <name evidence="2" type="ORF">OVN521_LOCUS45527</name>
</gene>
<evidence type="ECO:0000313" key="3">
    <source>
        <dbReference type="Proteomes" id="UP000663866"/>
    </source>
</evidence>
<protein>
    <submittedName>
        <fullName evidence="2">Uncharacterized protein</fullName>
    </submittedName>
</protein>